<evidence type="ECO:0000313" key="3">
    <source>
        <dbReference type="EMBL" id="AXA84341.1"/>
    </source>
</evidence>
<evidence type="ECO:0000256" key="1">
    <source>
        <dbReference type="SAM" id="Phobius"/>
    </source>
</evidence>
<dbReference type="AlphaFoldDB" id="A0A344J5N1"/>
<dbReference type="OrthoDB" id="5957557at2"/>
<dbReference type="RefSeq" id="WP_112926554.1">
    <property type="nucleotide sequence ID" value="NZ_CP029556.1"/>
</dbReference>
<keyword evidence="1" id="KW-0812">Transmembrane</keyword>
<dbReference type="KEGG" id="lue:DCD74_06225"/>
<feature type="transmembrane region" description="Helical" evidence="1">
    <location>
        <begin position="6"/>
        <end position="24"/>
    </location>
</feature>
<keyword evidence="1" id="KW-0472">Membrane</keyword>
<feature type="transmembrane region" description="Helical" evidence="1">
    <location>
        <begin position="36"/>
        <end position="53"/>
    </location>
</feature>
<accession>A0A344J5N1</accession>
<evidence type="ECO:0000313" key="4">
    <source>
        <dbReference type="Proteomes" id="UP000251842"/>
    </source>
</evidence>
<name>A0A344J5N1_9GAMM</name>
<dbReference type="Pfam" id="PF26604">
    <property type="entry name" value="CBU_0592"/>
    <property type="match status" value="1"/>
</dbReference>
<feature type="transmembrane region" description="Helical" evidence="1">
    <location>
        <begin position="59"/>
        <end position="77"/>
    </location>
</feature>
<dbReference type="NCBIfam" id="NF047864">
    <property type="entry name" value="CBU_0592_membra"/>
    <property type="match status" value="1"/>
</dbReference>
<keyword evidence="1" id="KW-1133">Transmembrane helix</keyword>
<evidence type="ECO:0000259" key="2">
    <source>
        <dbReference type="Pfam" id="PF26604"/>
    </source>
</evidence>
<reference evidence="4" key="1">
    <citation type="submission" date="2018-05" db="EMBL/GenBank/DDBJ databases">
        <title>Luteimonas pekinense sp. nov., isolated from human Meibomian gland secretions, Beijing, China.</title>
        <authorList>
            <person name="Wen T."/>
            <person name="Bai H."/>
            <person name="Lv H."/>
        </authorList>
    </citation>
    <scope>NUCLEOTIDE SEQUENCE [LARGE SCALE GENOMIC DNA]</scope>
    <source>
        <strain evidence="4">83-4</strain>
    </source>
</reference>
<sequence>MGFELAWYDWVGLLGTATILFGFFMLQAGRLHGTGLVYQLLNLLGAGGVLVSLAGKFNLSVFVLEGIWMLISVYGIARTLRSRRRPSPQQG</sequence>
<organism evidence="3 4">
    <name type="scientific">Solilutibacter oculi</name>
    <dbReference type="NCBI Taxonomy" id="2698682"/>
    <lineage>
        <taxon>Bacteria</taxon>
        <taxon>Pseudomonadati</taxon>
        <taxon>Pseudomonadota</taxon>
        <taxon>Gammaproteobacteria</taxon>
        <taxon>Lysobacterales</taxon>
        <taxon>Lysobacteraceae</taxon>
        <taxon>Solilutibacter</taxon>
    </lineage>
</organism>
<proteinExistence type="predicted"/>
<keyword evidence="4" id="KW-1185">Reference proteome</keyword>
<protein>
    <recommendedName>
        <fullName evidence="2">CBU-0592-like domain-containing protein</fullName>
    </recommendedName>
</protein>
<dbReference type="InterPro" id="IPR058058">
    <property type="entry name" value="CBU_0592-like"/>
</dbReference>
<feature type="domain" description="CBU-0592-like" evidence="2">
    <location>
        <begin position="8"/>
        <end position="83"/>
    </location>
</feature>
<gene>
    <name evidence="3" type="ORF">DCD74_06225</name>
</gene>
<dbReference type="Proteomes" id="UP000251842">
    <property type="component" value="Chromosome"/>
</dbReference>
<dbReference type="EMBL" id="CP029556">
    <property type="protein sequence ID" value="AXA84341.1"/>
    <property type="molecule type" value="Genomic_DNA"/>
</dbReference>